<sequence length="135" mass="15012">MWSFVKNNVRNGSNPTADGHAIQDNGTTHSTPQEKAELFRNKLGSIHPKNIQVNRHYENVINNAIQSQHPNKLNGPITQEEVDVAIPKSKSNAVGEDLILTKCLKTYPPRTKKTYATSSTDCWQVPTSQSCGKKQ</sequence>
<keyword evidence="3" id="KW-1185">Reference proteome</keyword>
<dbReference type="KEGG" id="dpx:DAPPUDRAFT_321559"/>
<dbReference type="InParanoid" id="E9GT07"/>
<evidence type="ECO:0000313" key="3">
    <source>
        <dbReference type="Proteomes" id="UP000000305"/>
    </source>
</evidence>
<organism evidence="2 3">
    <name type="scientific">Daphnia pulex</name>
    <name type="common">Water flea</name>
    <dbReference type="NCBI Taxonomy" id="6669"/>
    <lineage>
        <taxon>Eukaryota</taxon>
        <taxon>Metazoa</taxon>
        <taxon>Ecdysozoa</taxon>
        <taxon>Arthropoda</taxon>
        <taxon>Crustacea</taxon>
        <taxon>Branchiopoda</taxon>
        <taxon>Diplostraca</taxon>
        <taxon>Cladocera</taxon>
        <taxon>Anomopoda</taxon>
        <taxon>Daphniidae</taxon>
        <taxon>Daphnia</taxon>
    </lineage>
</organism>
<dbReference type="Proteomes" id="UP000000305">
    <property type="component" value="Unassembled WGS sequence"/>
</dbReference>
<reference evidence="2 3" key="1">
    <citation type="journal article" date="2011" name="Science">
        <title>The ecoresponsive genome of Daphnia pulex.</title>
        <authorList>
            <person name="Colbourne J.K."/>
            <person name="Pfrender M.E."/>
            <person name="Gilbert D."/>
            <person name="Thomas W.K."/>
            <person name="Tucker A."/>
            <person name="Oakley T.H."/>
            <person name="Tokishita S."/>
            <person name="Aerts A."/>
            <person name="Arnold G.J."/>
            <person name="Basu M.K."/>
            <person name="Bauer D.J."/>
            <person name="Caceres C.E."/>
            <person name="Carmel L."/>
            <person name="Casola C."/>
            <person name="Choi J.H."/>
            <person name="Detter J.C."/>
            <person name="Dong Q."/>
            <person name="Dusheyko S."/>
            <person name="Eads B.D."/>
            <person name="Frohlich T."/>
            <person name="Geiler-Samerotte K.A."/>
            <person name="Gerlach D."/>
            <person name="Hatcher P."/>
            <person name="Jogdeo S."/>
            <person name="Krijgsveld J."/>
            <person name="Kriventseva E.V."/>
            <person name="Kultz D."/>
            <person name="Laforsch C."/>
            <person name="Lindquist E."/>
            <person name="Lopez J."/>
            <person name="Manak J.R."/>
            <person name="Muller J."/>
            <person name="Pangilinan J."/>
            <person name="Patwardhan R.P."/>
            <person name="Pitluck S."/>
            <person name="Pritham E.J."/>
            <person name="Rechtsteiner A."/>
            <person name="Rho M."/>
            <person name="Rogozin I.B."/>
            <person name="Sakarya O."/>
            <person name="Salamov A."/>
            <person name="Schaack S."/>
            <person name="Shapiro H."/>
            <person name="Shiga Y."/>
            <person name="Skalitzky C."/>
            <person name="Smith Z."/>
            <person name="Souvorov A."/>
            <person name="Sung W."/>
            <person name="Tang Z."/>
            <person name="Tsuchiya D."/>
            <person name="Tu H."/>
            <person name="Vos H."/>
            <person name="Wang M."/>
            <person name="Wolf Y.I."/>
            <person name="Yamagata H."/>
            <person name="Yamada T."/>
            <person name="Ye Y."/>
            <person name="Shaw J.R."/>
            <person name="Andrews J."/>
            <person name="Crease T.J."/>
            <person name="Tang H."/>
            <person name="Lucas S.M."/>
            <person name="Robertson H.M."/>
            <person name="Bork P."/>
            <person name="Koonin E.V."/>
            <person name="Zdobnov E.M."/>
            <person name="Grigoriev I.V."/>
            <person name="Lynch M."/>
            <person name="Boore J.L."/>
        </authorList>
    </citation>
    <scope>NUCLEOTIDE SEQUENCE [LARGE SCALE GENOMIC DNA]</scope>
</reference>
<gene>
    <name evidence="2" type="ORF">DAPPUDRAFT_321559</name>
</gene>
<dbReference type="AlphaFoldDB" id="E9GT07"/>
<evidence type="ECO:0000313" key="2">
    <source>
        <dbReference type="EMBL" id="EFX77286.1"/>
    </source>
</evidence>
<feature type="region of interest" description="Disordered" evidence="1">
    <location>
        <begin position="1"/>
        <end position="32"/>
    </location>
</feature>
<evidence type="ECO:0000256" key="1">
    <source>
        <dbReference type="SAM" id="MobiDB-lite"/>
    </source>
</evidence>
<accession>E9GT07</accession>
<feature type="compositionally biased region" description="Polar residues" evidence="1">
    <location>
        <begin position="1"/>
        <end position="16"/>
    </location>
</feature>
<dbReference type="EMBL" id="GL732563">
    <property type="protein sequence ID" value="EFX77286.1"/>
    <property type="molecule type" value="Genomic_DNA"/>
</dbReference>
<proteinExistence type="predicted"/>
<name>E9GT07_DAPPU</name>
<protein>
    <submittedName>
        <fullName evidence="2">Uncharacterized protein</fullName>
    </submittedName>
</protein>
<dbReference type="HOGENOM" id="CLU_1887830_0_0_1"/>
<dbReference type="PhylomeDB" id="E9GT07"/>